<keyword evidence="2" id="KW-1185">Reference proteome</keyword>
<reference evidence="1 2" key="1">
    <citation type="submission" date="2024-02" db="EMBL/GenBank/DDBJ databases">
        <title>Discinaceae phylogenomics.</title>
        <authorList>
            <person name="Dirks A.C."/>
            <person name="James T.Y."/>
        </authorList>
    </citation>
    <scope>NUCLEOTIDE SEQUENCE [LARGE SCALE GENOMIC DNA]</scope>
    <source>
        <strain evidence="1 2">ACD0624</strain>
    </source>
</reference>
<gene>
    <name evidence="1" type="ORF">Q9L58_010123</name>
</gene>
<dbReference type="Proteomes" id="UP001447188">
    <property type="component" value="Unassembled WGS sequence"/>
</dbReference>
<accession>A0ABR3G5C8</accession>
<evidence type="ECO:0000313" key="1">
    <source>
        <dbReference type="EMBL" id="KAL0631021.1"/>
    </source>
</evidence>
<evidence type="ECO:0000313" key="2">
    <source>
        <dbReference type="Proteomes" id="UP001447188"/>
    </source>
</evidence>
<dbReference type="EMBL" id="JBBBZM010000315">
    <property type="protein sequence ID" value="KAL0631021.1"/>
    <property type="molecule type" value="Genomic_DNA"/>
</dbReference>
<organism evidence="1 2">
    <name type="scientific">Discina gigas</name>
    <dbReference type="NCBI Taxonomy" id="1032678"/>
    <lineage>
        <taxon>Eukaryota</taxon>
        <taxon>Fungi</taxon>
        <taxon>Dikarya</taxon>
        <taxon>Ascomycota</taxon>
        <taxon>Pezizomycotina</taxon>
        <taxon>Pezizomycetes</taxon>
        <taxon>Pezizales</taxon>
        <taxon>Discinaceae</taxon>
        <taxon>Discina</taxon>
    </lineage>
</organism>
<sequence>MKTPEWSGAKVPRFVKQPDAYFAVRDGGMSVFPLVVFEVAFSQSYEEVRADVYQCLERTDGAVQLALLFAITEHPIVRPAGHDSATSDSHASSPGSYRHLRATFAGDEYVGALSAFAEVYPFDRAKGGCARLSAGPITDILPDIYDGGTIRLDLAIYSRALLNARKKMVLPCLLDKRRTSRKLQVATAAPDPEYRPSGSRVV</sequence>
<comment type="caution">
    <text evidence="1">The sequence shown here is derived from an EMBL/GenBank/DDBJ whole genome shotgun (WGS) entry which is preliminary data.</text>
</comment>
<protein>
    <submittedName>
        <fullName evidence="1">Uncharacterized protein</fullName>
    </submittedName>
</protein>
<proteinExistence type="predicted"/>
<name>A0ABR3G5C8_9PEZI</name>